<evidence type="ECO:0000256" key="1">
    <source>
        <dbReference type="ARBA" id="ARBA00001946"/>
    </source>
</evidence>
<dbReference type="GO" id="GO:0005737">
    <property type="term" value="C:cytoplasm"/>
    <property type="evidence" value="ECO:0007669"/>
    <property type="project" value="InterPro"/>
</dbReference>
<reference evidence="6 7" key="1">
    <citation type="journal article" date="2019" name="Environ. Microbiol.">
        <title>Species interactions and distinct microbial communities in high Arctic permafrost affected cryosols are associated with the CH4 and CO2 gas fluxes.</title>
        <authorList>
            <person name="Altshuler I."/>
            <person name="Hamel J."/>
            <person name="Turney S."/>
            <person name="Magnuson E."/>
            <person name="Levesque R."/>
            <person name="Greer C."/>
            <person name="Whyte L.G."/>
        </authorList>
    </citation>
    <scope>NUCLEOTIDE SEQUENCE [LARGE SCALE GENOMIC DNA]</scope>
    <source>
        <strain evidence="6 7">S9.3B</strain>
    </source>
</reference>
<dbReference type="RefSeq" id="WP_161993740.1">
    <property type="nucleotide sequence ID" value="NZ_RCZP01000039.1"/>
</dbReference>
<evidence type="ECO:0000256" key="4">
    <source>
        <dbReference type="ARBA" id="ARBA00022801"/>
    </source>
</evidence>
<accession>A0A502FAR2</accession>
<dbReference type="GO" id="GO:0004427">
    <property type="term" value="F:inorganic diphosphate phosphatase activity"/>
    <property type="evidence" value="ECO:0007669"/>
    <property type="project" value="UniProtKB-EC"/>
</dbReference>
<dbReference type="Gene3D" id="3.90.80.10">
    <property type="entry name" value="Inorganic pyrophosphatase"/>
    <property type="match status" value="1"/>
</dbReference>
<dbReference type="GO" id="GO:0000287">
    <property type="term" value="F:magnesium ion binding"/>
    <property type="evidence" value="ECO:0007669"/>
    <property type="project" value="InterPro"/>
</dbReference>
<evidence type="ECO:0000256" key="2">
    <source>
        <dbReference type="ARBA" id="ARBA00012146"/>
    </source>
</evidence>
<evidence type="ECO:0000256" key="5">
    <source>
        <dbReference type="ARBA" id="ARBA00022842"/>
    </source>
</evidence>
<comment type="caution">
    <text evidence="6">The sequence shown here is derived from an EMBL/GenBank/DDBJ whole genome shotgun (WGS) entry which is preliminary data.</text>
</comment>
<dbReference type="InterPro" id="IPR008162">
    <property type="entry name" value="Pyrophosphatase"/>
</dbReference>
<dbReference type="Pfam" id="PF00719">
    <property type="entry name" value="Pyrophosphatase"/>
    <property type="match status" value="1"/>
</dbReference>
<dbReference type="EC" id="3.6.1.1" evidence="2"/>
<dbReference type="InterPro" id="IPR036649">
    <property type="entry name" value="Pyrophosphatase_sf"/>
</dbReference>
<dbReference type="AlphaFoldDB" id="A0A502FAR2"/>
<dbReference type="EMBL" id="RCZP01000039">
    <property type="protein sequence ID" value="TPG46477.1"/>
    <property type="molecule type" value="Genomic_DNA"/>
</dbReference>
<keyword evidence="7" id="KW-1185">Reference proteome</keyword>
<name>A0A502FAR2_9PROT</name>
<dbReference type="SUPFAM" id="SSF50324">
    <property type="entry name" value="Inorganic pyrophosphatase"/>
    <property type="match status" value="1"/>
</dbReference>
<comment type="cofactor">
    <cofactor evidence="1">
        <name>Mg(2+)</name>
        <dbReference type="ChEBI" id="CHEBI:18420"/>
    </cofactor>
</comment>
<sequence length="84" mass="9991">MERIRNDRLIAAATHAHTHEHIKTVEDLPGYLLRKIEGFFAQYNQLRGKQFEPLRQGRPERARIVLERDMEAFRSKANLPPRER</sequence>
<protein>
    <recommendedName>
        <fullName evidence="2">inorganic diphosphatase</fullName>
        <ecNumber evidence="2">3.6.1.1</ecNumber>
    </recommendedName>
</protein>
<keyword evidence="4" id="KW-0378">Hydrolase</keyword>
<evidence type="ECO:0000313" key="6">
    <source>
        <dbReference type="EMBL" id="TPG46477.1"/>
    </source>
</evidence>
<evidence type="ECO:0000256" key="3">
    <source>
        <dbReference type="ARBA" id="ARBA00022723"/>
    </source>
</evidence>
<keyword evidence="5" id="KW-0460">Magnesium</keyword>
<keyword evidence="3" id="KW-0479">Metal-binding</keyword>
<dbReference type="GO" id="GO:0006796">
    <property type="term" value="P:phosphate-containing compound metabolic process"/>
    <property type="evidence" value="ECO:0007669"/>
    <property type="project" value="InterPro"/>
</dbReference>
<proteinExistence type="predicted"/>
<organism evidence="6 7">
    <name type="scientific">Muricoccus nepalensis</name>
    <dbReference type="NCBI Taxonomy" id="1854500"/>
    <lineage>
        <taxon>Bacteria</taxon>
        <taxon>Pseudomonadati</taxon>
        <taxon>Pseudomonadota</taxon>
        <taxon>Alphaproteobacteria</taxon>
        <taxon>Acetobacterales</taxon>
        <taxon>Roseomonadaceae</taxon>
        <taxon>Muricoccus</taxon>
    </lineage>
</organism>
<gene>
    <name evidence="6" type="ORF">EAH89_24500</name>
</gene>
<evidence type="ECO:0000313" key="7">
    <source>
        <dbReference type="Proteomes" id="UP000317078"/>
    </source>
</evidence>
<dbReference type="Proteomes" id="UP000317078">
    <property type="component" value="Unassembled WGS sequence"/>
</dbReference>